<evidence type="ECO:0000256" key="1">
    <source>
        <dbReference type="SAM" id="Phobius"/>
    </source>
</evidence>
<dbReference type="InterPro" id="IPR029228">
    <property type="entry name" value="Alkyl_sulf_dimr"/>
</dbReference>
<name>A0ABT3SWH0_9GAMM</name>
<dbReference type="Gene3D" id="1.25.40.880">
    <property type="entry name" value="Alkyl sulfatase, dimerisation domain"/>
    <property type="match status" value="1"/>
</dbReference>
<dbReference type="EMBL" id="SHNP01000003">
    <property type="protein sequence ID" value="MCX2973951.1"/>
    <property type="molecule type" value="Genomic_DNA"/>
</dbReference>
<keyword evidence="1" id="KW-1133">Transmembrane helix</keyword>
<proteinExistence type="predicted"/>
<dbReference type="InterPro" id="IPR036866">
    <property type="entry name" value="RibonucZ/Hydroxyglut_hydro"/>
</dbReference>
<dbReference type="PANTHER" id="PTHR43223">
    <property type="entry name" value="ALKYL/ARYL-SULFATASE"/>
    <property type="match status" value="1"/>
</dbReference>
<dbReference type="SUPFAM" id="SSF56281">
    <property type="entry name" value="Metallo-hydrolase/oxidoreductase"/>
    <property type="match status" value="1"/>
</dbReference>
<feature type="transmembrane region" description="Helical" evidence="1">
    <location>
        <begin position="28"/>
        <end position="45"/>
    </location>
</feature>
<dbReference type="Pfam" id="PF00753">
    <property type="entry name" value="Lactamase_B"/>
    <property type="match status" value="1"/>
</dbReference>
<comment type="caution">
    <text evidence="3">The sequence shown here is derived from an EMBL/GenBank/DDBJ whole genome shotgun (WGS) entry which is preliminary data.</text>
</comment>
<dbReference type="Proteomes" id="UP001143307">
    <property type="component" value="Unassembled WGS sequence"/>
</dbReference>
<evidence type="ECO:0000313" key="4">
    <source>
        <dbReference type="Proteomes" id="UP001143307"/>
    </source>
</evidence>
<organism evidence="3 4">
    <name type="scientific">Candidatus Seongchinamella marina</name>
    <dbReference type="NCBI Taxonomy" id="2518990"/>
    <lineage>
        <taxon>Bacteria</taxon>
        <taxon>Pseudomonadati</taxon>
        <taxon>Pseudomonadota</taxon>
        <taxon>Gammaproteobacteria</taxon>
        <taxon>Cellvibrionales</taxon>
        <taxon>Halieaceae</taxon>
        <taxon>Seongchinamella</taxon>
    </lineage>
</organism>
<keyword evidence="1" id="KW-0812">Transmembrane</keyword>
<dbReference type="Pfam" id="PF14863">
    <property type="entry name" value="Alkyl_sulf_dimr"/>
    <property type="match status" value="1"/>
</dbReference>
<dbReference type="InterPro" id="IPR038536">
    <property type="entry name" value="Alkyl/aryl-sulf_dimr_sf"/>
</dbReference>
<sequence length="497" mass="55571">MSDKRSKGLFMKFQHGKCHLQRGVVKQLLLIIIAVSAVSVLWLFLDGDVGKGLKKDAELVALGAIGEAATRRLGVDQGEATHGSAVELIKRPIKIQKVADNVYMATGVGNVMMITTNEGNVLFDTGLILQTPKQLKALQAVSDAPIHTIILSHSHADHIGGTRFFADDDTRVIAHQQFEEEQRYLMELEPYQYNRSRTLFPWMPAWEDRPDIAMMRYGGIVPDITLDDWESYSFALGGVEFEVFGTPGAEGADNVVLWLPQQKILFSGDFFGPQFPQFPNVFTMRGEKVRKPMEYVKSLDFLLPLGAEIVVPSHLDPSYGAEQINADMTRIRDAVQFVHDETVAGMNAGKTVYQLMKEIQLPANLTLVQNHGKVDWAVRSIWDYYMSWFHFDSTTELYPVPASNVYADLAAATGNEVLQSLAKNYLLKNEPVKALHIVEVLLAGEPTNRDALELRQQGLAALMEAAQEGLRNDYEIYWLQFRMADTAARLESPAVQP</sequence>
<dbReference type="InterPro" id="IPR001279">
    <property type="entry name" value="Metallo-B-lactamas"/>
</dbReference>
<gene>
    <name evidence="3" type="ORF">EYC87_10205</name>
</gene>
<evidence type="ECO:0000259" key="2">
    <source>
        <dbReference type="SMART" id="SM00849"/>
    </source>
</evidence>
<feature type="domain" description="Metallo-beta-lactamase" evidence="2">
    <location>
        <begin position="108"/>
        <end position="314"/>
    </location>
</feature>
<evidence type="ECO:0000313" key="3">
    <source>
        <dbReference type="EMBL" id="MCX2973951.1"/>
    </source>
</evidence>
<dbReference type="SMART" id="SM00849">
    <property type="entry name" value="Lactamase_B"/>
    <property type="match status" value="1"/>
</dbReference>
<keyword evidence="1" id="KW-0472">Membrane</keyword>
<keyword evidence="4" id="KW-1185">Reference proteome</keyword>
<accession>A0ABT3SWH0</accession>
<dbReference type="Gene3D" id="3.60.15.30">
    <property type="entry name" value="Metallo-beta-lactamase domain"/>
    <property type="match status" value="1"/>
</dbReference>
<dbReference type="InterPro" id="IPR052195">
    <property type="entry name" value="Bact_Alkyl/Aryl-Sulfatase"/>
</dbReference>
<dbReference type="PANTHER" id="PTHR43223:SF2">
    <property type="entry name" value="METALLO-BETA-LACTAMASE DOMAIN-CONTAINING PROTEIN"/>
    <property type="match status" value="1"/>
</dbReference>
<protein>
    <submittedName>
        <fullName evidence="3">MBL fold metallo-hydrolase</fullName>
    </submittedName>
</protein>
<reference evidence="3" key="1">
    <citation type="submission" date="2019-02" db="EMBL/GenBank/DDBJ databases">
        <authorList>
            <person name="Li S.-H."/>
        </authorList>
    </citation>
    <scope>NUCLEOTIDE SEQUENCE</scope>
    <source>
        <strain evidence="3">IMCC8485</strain>
    </source>
</reference>